<dbReference type="InterPro" id="IPR018709">
    <property type="entry name" value="CoA_activase_DUF2229"/>
</dbReference>
<organism evidence="2">
    <name type="scientific">marine sediment metagenome</name>
    <dbReference type="NCBI Taxonomy" id="412755"/>
    <lineage>
        <taxon>unclassified sequences</taxon>
        <taxon>metagenomes</taxon>
        <taxon>ecological metagenomes</taxon>
    </lineage>
</organism>
<feature type="domain" description="DUF2229" evidence="1">
    <location>
        <begin position="35"/>
        <end position="242"/>
    </location>
</feature>
<accession>X1IKW6</accession>
<evidence type="ECO:0000259" key="1">
    <source>
        <dbReference type="Pfam" id="PF09989"/>
    </source>
</evidence>
<evidence type="ECO:0000313" key="2">
    <source>
        <dbReference type="EMBL" id="GAH82357.1"/>
    </source>
</evidence>
<reference evidence="2" key="1">
    <citation type="journal article" date="2014" name="Front. Microbiol.">
        <title>High frequency of phylogenetically diverse reductive dehalogenase-homologous genes in deep subseafloor sedimentary metagenomes.</title>
        <authorList>
            <person name="Kawai M."/>
            <person name="Futagami T."/>
            <person name="Toyoda A."/>
            <person name="Takaki Y."/>
            <person name="Nishi S."/>
            <person name="Hori S."/>
            <person name="Arai W."/>
            <person name="Tsubouchi T."/>
            <person name="Morono Y."/>
            <person name="Uchiyama I."/>
            <person name="Ito T."/>
            <person name="Fujiyama A."/>
            <person name="Inagaki F."/>
            <person name="Takami H."/>
        </authorList>
    </citation>
    <scope>NUCLEOTIDE SEQUENCE</scope>
    <source>
        <strain evidence="2">Expedition CK06-06</strain>
    </source>
</reference>
<dbReference type="AlphaFoldDB" id="X1IKW6"/>
<comment type="caution">
    <text evidence="2">The sequence shown here is derived from an EMBL/GenBank/DDBJ whole genome shotgun (WGS) entry which is preliminary data.</text>
</comment>
<dbReference type="PANTHER" id="PTHR32329">
    <property type="entry name" value="BIFUNCTIONAL PROTEIN [INCLUDES 2-HYDROXYACYL-COA DEHYDRATASE (N-TER) AND ITS ACTIVATOR DOMAIN (C_TERM)-RELATED"/>
    <property type="match status" value="1"/>
</dbReference>
<name>X1IKW6_9ZZZZ</name>
<dbReference type="PANTHER" id="PTHR32329:SF2">
    <property type="entry name" value="BIFUNCTIONAL PROTEIN [INCLUDES 2-HYDROXYACYL-COA DEHYDRATASE (N-TER) AND ITS ACTIVATOR DOMAIN (C_TERM)"/>
    <property type="match status" value="1"/>
</dbReference>
<feature type="non-terminal residue" evidence="2">
    <location>
        <position position="245"/>
    </location>
</feature>
<dbReference type="Pfam" id="PF09989">
    <property type="entry name" value="DUF2229"/>
    <property type="match status" value="1"/>
</dbReference>
<dbReference type="InterPro" id="IPR051805">
    <property type="entry name" value="Dehydratase_Activator_Redct"/>
</dbReference>
<protein>
    <recommendedName>
        <fullName evidence="1">DUF2229 domain-containing protein</fullName>
    </recommendedName>
</protein>
<sequence>MWKSIIRYMKKHFTKQGDLLERVSSVEIDKEKMKTVGIKRSTATLGEKGIWSAALFKKLGFHPVVSPRTDKEIAKIGIDNSRTDFCIARKIATGHAATLNNHPDIEYLFNPSFIEERKDSPPDLKYCIYTESEGYVLNDVLSLDKNKQINPILHFGDEELVVQAFKQEFKRLGFKFTNKEIRGAIKYANKAEEEFKNELYKEGDNFLETIEKAGAKAYVGIGRDYVLLDPEASSSSGAMFSQIRG</sequence>
<proteinExistence type="predicted"/>
<dbReference type="EMBL" id="BARU01038228">
    <property type="protein sequence ID" value="GAH82357.1"/>
    <property type="molecule type" value="Genomic_DNA"/>
</dbReference>
<gene>
    <name evidence="2" type="ORF">S03H2_59453</name>
</gene>